<protein>
    <submittedName>
        <fullName evidence="2">Uncharacterized protein</fullName>
    </submittedName>
</protein>
<accession>A0A381X690</accession>
<sequence length="430" mass="47859">MKQGLYVLLLLNVLACLLLLFAKLGFFLDGEDPAIIDPDSSLALIHEDETDSRLAGPSEQVRTDDLKSPALASFQAPDETGDESDELHEPSRTPLVREAEAKPELIDSLDSFIDSLRRLDSDNLEQVVASWEAMPNGQDRSIHLRLLMQAWGKQDPQAALSYARELKRRGEQFIAIKDVVSIWTRNSPDDALAWISENVEKREADRYYLPAAIAGIAAQDPNRANQLMFSNPNLFVQTALANHHIEQGMAGAMEWASSLPSNKYASAVGRVAREAVIRNPEKCAKWIEQLQPGTTRNLAISSTISAMTGNNPFGATNLVSNFDDPSLRAHAMKAVVNRWTVRDPIATAQWLNEQPHEVSDEVVQTFALRVSYRDPESSVIWANSIKDETLRDRTVSASLNRWIRKDPSSAKAWRAIHAPHLSTLSQSFSE</sequence>
<reference evidence="2" key="1">
    <citation type="submission" date="2018-05" db="EMBL/GenBank/DDBJ databases">
        <authorList>
            <person name="Lanie J.A."/>
            <person name="Ng W.-L."/>
            <person name="Kazmierczak K.M."/>
            <person name="Andrzejewski T.M."/>
            <person name="Davidsen T.M."/>
            <person name="Wayne K.J."/>
            <person name="Tettelin H."/>
            <person name="Glass J.I."/>
            <person name="Rusch D."/>
            <person name="Podicherti R."/>
            <person name="Tsui H.-C.T."/>
            <person name="Winkler M.E."/>
        </authorList>
    </citation>
    <scope>NUCLEOTIDE SEQUENCE</scope>
</reference>
<proteinExistence type="predicted"/>
<feature type="region of interest" description="Disordered" evidence="1">
    <location>
        <begin position="49"/>
        <end position="95"/>
    </location>
</feature>
<dbReference type="EMBL" id="UINC01013902">
    <property type="protein sequence ID" value="SVA59707.1"/>
    <property type="molecule type" value="Genomic_DNA"/>
</dbReference>
<evidence type="ECO:0000313" key="2">
    <source>
        <dbReference type="EMBL" id="SVA59707.1"/>
    </source>
</evidence>
<dbReference type="AlphaFoldDB" id="A0A381X690"/>
<evidence type="ECO:0000256" key="1">
    <source>
        <dbReference type="SAM" id="MobiDB-lite"/>
    </source>
</evidence>
<gene>
    <name evidence="2" type="ORF">METZ01_LOCUS112561</name>
</gene>
<name>A0A381X690_9ZZZZ</name>
<organism evidence="2">
    <name type="scientific">marine metagenome</name>
    <dbReference type="NCBI Taxonomy" id="408172"/>
    <lineage>
        <taxon>unclassified sequences</taxon>
        <taxon>metagenomes</taxon>
        <taxon>ecological metagenomes</taxon>
    </lineage>
</organism>